<name>A0A140PTM0_9FUSO</name>
<dbReference type="RefSeq" id="WP_008702178.1">
    <property type="nucleotide sequence ID" value="NZ_AKBT01000001.1"/>
</dbReference>
<keyword evidence="1" id="KW-1133">Transmembrane helix</keyword>
<dbReference type="KEGG" id="fne:FSDG_01819"/>
<keyword evidence="1" id="KW-0472">Membrane</keyword>
<proteinExistence type="predicted"/>
<gene>
    <name evidence="2" type="ORF">FSDG_01819</name>
</gene>
<reference evidence="2 3" key="1">
    <citation type="submission" date="2013-11" db="EMBL/GenBank/DDBJ databases">
        <title>The Genome Sequence of Fusobacterium sp. 7_1.</title>
        <authorList>
            <consortium name="The Broad Institute Genome Sequencing Platform"/>
            <person name="Earl A."/>
            <person name="Ward D."/>
            <person name="Feldgarden M."/>
            <person name="Gevers D."/>
            <person name="Strauss J."/>
            <person name="Ambrose C.E."/>
            <person name="Allen-Vercoe E."/>
            <person name="Walker B."/>
            <person name="Young S.K."/>
            <person name="Zeng Q."/>
            <person name="Gargeya S."/>
            <person name="Fitzgerald M."/>
            <person name="Haas B."/>
            <person name="Abouelleil A."/>
            <person name="Alvarado L."/>
            <person name="Arachchi H.M."/>
            <person name="Berlin A.M."/>
            <person name="Chapman S.B."/>
            <person name="Goldberg J."/>
            <person name="Griggs A."/>
            <person name="Gujja S."/>
            <person name="Hansen M."/>
            <person name="Howarth C."/>
            <person name="Imamovic A."/>
            <person name="Larimer J."/>
            <person name="McCowen C."/>
            <person name="Montmayeur A."/>
            <person name="Murphy C."/>
            <person name="Neiman D."/>
            <person name="Pearson M."/>
            <person name="Priest M."/>
            <person name="Roberts A."/>
            <person name="Saif S."/>
            <person name="Shea T."/>
            <person name="Sisk P."/>
            <person name="Sykes S."/>
            <person name="Wortman J."/>
            <person name="Nusbaum C."/>
            <person name="Birren B."/>
        </authorList>
    </citation>
    <scope>NUCLEOTIDE SEQUENCE [LARGE SCALE GENOMIC DNA]</scope>
    <source>
        <strain evidence="2 3">7_1</strain>
    </source>
</reference>
<keyword evidence="1" id="KW-0812">Transmembrane</keyword>
<dbReference type="Proteomes" id="UP000002799">
    <property type="component" value="Chromosome"/>
</dbReference>
<evidence type="ECO:0008006" key="4">
    <source>
        <dbReference type="Google" id="ProtNLM"/>
    </source>
</evidence>
<feature type="transmembrane region" description="Helical" evidence="1">
    <location>
        <begin position="6"/>
        <end position="24"/>
    </location>
</feature>
<protein>
    <recommendedName>
        <fullName evidence="4">DUF3592 domain-containing protein</fullName>
    </recommendedName>
</protein>
<dbReference type="AlphaFoldDB" id="A0A140PTM0"/>
<evidence type="ECO:0000313" key="2">
    <source>
        <dbReference type="EMBL" id="EEO43260.1"/>
    </source>
</evidence>
<evidence type="ECO:0000256" key="1">
    <source>
        <dbReference type="SAM" id="Phobius"/>
    </source>
</evidence>
<dbReference type="eggNOG" id="ENOG5032XR1">
    <property type="taxonomic scope" value="Bacteria"/>
</dbReference>
<accession>A0A140PTM0</accession>
<sequence>MLYFIAVFMFLGGFFFISIGRMSMDNVKNIRELLADNKNIQETKGSLQVTEIRSTRYSFECDCELIFTNQNGKEFNYKETYSNFNSKASFLRKCENKGKVTVTVIYDKSLPSKHFVKELKPLEVNKNSRLGCTIIGILFMLLGVFIVAVNFKV</sequence>
<feature type="transmembrane region" description="Helical" evidence="1">
    <location>
        <begin position="130"/>
        <end position="151"/>
    </location>
</feature>
<dbReference type="EMBL" id="CP007062">
    <property type="protein sequence ID" value="EEO43260.1"/>
    <property type="molecule type" value="Genomic_DNA"/>
</dbReference>
<dbReference type="HOGENOM" id="CLU_1719700_0_0_0"/>
<organism evidence="2">
    <name type="scientific">Fusobacterium animalis 7_1</name>
    <dbReference type="NCBI Taxonomy" id="457405"/>
    <lineage>
        <taxon>Bacteria</taxon>
        <taxon>Fusobacteriati</taxon>
        <taxon>Fusobacteriota</taxon>
        <taxon>Fusobacteriia</taxon>
        <taxon>Fusobacteriales</taxon>
        <taxon>Fusobacteriaceae</taxon>
        <taxon>Fusobacterium</taxon>
    </lineage>
</organism>
<evidence type="ECO:0000313" key="3">
    <source>
        <dbReference type="Proteomes" id="UP000002799"/>
    </source>
</evidence>